<dbReference type="InterPro" id="IPR013517">
    <property type="entry name" value="FG-GAP"/>
</dbReference>
<dbReference type="AlphaFoldDB" id="A0A6A5BS17"/>
<dbReference type="InterPro" id="IPR028994">
    <property type="entry name" value="Integrin_alpha_N"/>
</dbReference>
<keyword evidence="1" id="KW-0732">Signal</keyword>
<dbReference type="Gene3D" id="2.130.10.130">
    <property type="entry name" value="Integrin alpha, N-terminal"/>
    <property type="match status" value="3"/>
</dbReference>
<evidence type="ECO:0000256" key="3">
    <source>
        <dbReference type="ARBA" id="ARBA00023180"/>
    </source>
</evidence>
<feature type="transmembrane region" description="Helical" evidence="5">
    <location>
        <begin position="41"/>
        <end position="63"/>
    </location>
</feature>
<gene>
    <name evidence="6" type="ORF">FDP41_003754</name>
</gene>
<dbReference type="EMBL" id="VFQX01000035">
    <property type="protein sequence ID" value="KAF0977101.1"/>
    <property type="molecule type" value="Genomic_DNA"/>
</dbReference>
<dbReference type="VEuPathDB" id="AmoebaDB:FDP41_003754"/>
<dbReference type="PROSITE" id="PS51470">
    <property type="entry name" value="FG_GAP"/>
    <property type="match status" value="1"/>
</dbReference>
<keyword evidence="5" id="KW-0472">Membrane</keyword>
<dbReference type="RefSeq" id="XP_044561814.1">
    <property type="nucleotide sequence ID" value="XM_044707093.1"/>
</dbReference>
<feature type="repeat" description="FG-GAP" evidence="4">
    <location>
        <begin position="186"/>
        <end position="245"/>
    </location>
</feature>
<dbReference type="SMART" id="SM00191">
    <property type="entry name" value="Int_alpha"/>
    <property type="match status" value="5"/>
</dbReference>
<evidence type="ECO:0000256" key="5">
    <source>
        <dbReference type="SAM" id="Phobius"/>
    </source>
</evidence>
<evidence type="ECO:0000313" key="7">
    <source>
        <dbReference type="Proteomes" id="UP000444721"/>
    </source>
</evidence>
<comment type="caution">
    <text evidence="6">The sequence shown here is derived from an EMBL/GenBank/DDBJ whole genome shotgun (WGS) entry which is preliminary data.</text>
</comment>
<evidence type="ECO:0000256" key="2">
    <source>
        <dbReference type="ARBA" id="ARBA00022737"/>
    </source>
</evidence>
<dbReference type="SMR" id="A0A6A5BS17"/>
<dbReference type="OrthoDB" id="188207at2759"/>
<keyword evidence="5" id="KW-1133">Transmembrane helix</keyword>
<dbReference type="VEuPathDB" id="AmoebaDB:NF0077760"/>
<organism evidence="6 7">
    <name type="scientific">Naegleria fowleri</name>
    <name type="common">Brain eating amoeba</name>
    <dbReference type="NCBI Taxonomy" id="5763"/>
    <lineage>
        <taxon>Eukaryota</taxon>
        <taxon>Discoba</taxon>
        <taxon>Heterolobosea</taxon>
        <taxon>Tetramitia</taxon>
        <taxon>Eutetramitia</taxon>
        <taxon>Vahlkampfiidae</taxon>
        <taxon>Naegleria</taxon>
    </lineage>
</organism>
<dbReference type="GeneID" id="68110972"/>
<dbReference type="VEuPathDB" id="AmoebaDB:NfTy_064640"/>
<keyword evidence="3" id="KW-0325">Glycoprotein</keyword>
<evidence type="ECO:0000256" key="4">
    <source>
        <dbReference type="PROSITE-ProRule" id="PRU00803"/>
    </source>
</evidence>
<keyword evidence="7" id="KW-1185">Reference proteome</keyword>
<name>A0A6A5BS17_NAEFO</name>
<evidence type="ECO:0000313" key="6">
    <source>
        <dbReference type="EMBL" id="KAF0977101.1"/>
    </source>
</evidence>
<reference evidence="6 7" key="1">
    <citation type="journal article" date="2019" name="Sci. Rep.">
        <title>Nanopore sequencing improves the draft genome of the human pathogenic amoeba Naegleria fowleri.</title>
        <authorList>
            <person name="Liechti N."/>
            <person name="Schurch N."/>
            <person name="Bruggmann R."/>
            <person name="Wittwer M."/>
        </authorList>
    </citation>
    <scope>NUCLEOTIDE SEQUENCE [LARGE SCALE GENOMIC DNA]</scope>
    <source>
        <strain evidence="6 7">ATCC 30894</strain>
    </source>
</reference>
<proteinExistence type="predicted"/>
<dbReference type="PANTHER" id="PTHR36220">
    <property type="entry name" value="UNNAMED PRODUCT"/>
    <property type="match status" value="1"/>
</dbReference>
<dbReference type="OMA" id="WIQQEKI"/>
<accession>A0A6A5BS17</accession>
<dbReference type="SUPFAM" id="SSF101898">
    <property type="entry name" value="NHL repeat"/>
    <property type="match status" value="1"/>
</dbReference>
<dbReference type="PANTHER" id="PTHR36220:SF1">
    <property type="entry name" value="GAMMA TUBULIN COMPLEX COMPONENT C-TERMINAL DOMAIN-CONTAINING PROTEIN"/>
    <property type="match status" value="1"/>
</dbReference>
<dbReference type="InterPro" id="IPR013519">
    <property type="entry name" value="Int_alpha_beta-p"/>
</dbReference>
<keyword evidence="5" id="KW-0812">Transmembrane</keyword>
<protein>
    <submittedName>
        <fullName evidence="6">Uncharacterized protein</fullName>
    </submittedName>
</protein>
<sequence>MPSPSPRAYRPSSSWALLRHLSLKNQTNQPSITSSKTIIHIYLMNLAVISILLLAMSVGSSLAQTRTITVSTFVDEENLKASPDQLGYSLACNQDGYVLAASAYGRASYAGNVFIYDKNLNTYKIDWRPSSSDNSAQDEFGQSLGMSYDTRYLVAGADSNTVLGKTNAGSAYVFYRSALNLRFDQQAQLQASDAQAEDYFGFATAISGDANTVAVGAVATTHPTTKATESGAVYIYTRSGTSWPQQAKIMLSDAKDYDYFGWTVALSHDGNTLVVGAQGVSYDGVRFMDVNSTDPSAPLLNNAGAVFVYTRSNSQWTLLQVLKASDAASWDQYGRTVTISADARLIIVGVMYKNVNGATNAGQVYVYEKNQVSGMYEEKAKLTASDPAEFDYFGSSVSYSSMNDTIVVGAYRKTSEDGTKTYAGAVYVFTNPDSNGWTEKAKLVASNAEAHDDFGYAVALSLNAYTLFIGAPGKTLNGVGNTGAVYFMDLTSIVQEWGSGGSSVIAA</sequence>
<evidence type="ECO:0000256" key="1">
    <source>
        <dbReference type="ARBA" id="ARBA00022729"/>
    </source>
</evidence>
<dbReference type="Proteomes" id="UP000444721">
    <property type="component" value="Unassembled WGS sequence"/>
</dbReference>
<dbReference type="Pfam" id="PF14312">
    <property type="entry name" value="FG-GAP_2"/>
    <property type="match status" value="6"/>
</dbReference>
<keyword evidence="2" id="KW-0677">Repeat</keyword>